<evidence type="ECO:0000313" key="1">
    <source>
        <dbReference type="EMBL" id="OAQ14970.1"/>
    </source>
</evidence>
<accession>A0A179CZD4</accession>
<dbReference type="EMBL" id="JACI01000002">
    <property type="protein sequence ID" value="OAQ14970.1"/>
    <property type="molecule type" value="Genomic_DNA"/>
</dbReference>
<proteinExistence type="predicted"/>
<dbReference type="PATRIC" id="fig|1261658.3.peg.2007"/>
<evidence type="ECO:0000313" key="2">
    <source>
        <dbReference type="Proteomes" id="UP000078358"/>
    </source>
</evidence>
<sequence>MQEMAAKVAENSGKSIHKIAKSAPIYAILRTILPTGKNLGAFSFHLIRNFQ</sequence>
<comment type="caution">
    <text evidence="1">The sequence shown here is derived from an EMBL/GenBank/DDBJ whole genome shotgun (WGS) entry which is preliminary data.</text>
</comment>
<reference evidence="1 2" key="1">
    <citation type="submission" date="2014-01" db="EMBL/GenBank/DDBJ databases">
        <authorList>
            <person name="Zuccon D."/>
        </authorList>
    </citation>
    <scope>NUCLEOTIDE SEQUENCE [LARGE SCALE GENOMIC DNA]</scope>
    <source>
        <strain evidence="1 2">Y31</strain>
    </source>
</reference>
<gene>
    <name evidence="1" type="ORF">F480_10035</name>
</gene>
<dbReference type="Proteomes" id="UP000078358">
    <property type="component" value="Unassembled WGS sequence"/>
</dbReference>
<dbReference type="AlphaFoldDB" id="A0A179CZD4"/>
<name>A0A179CZD4_BIBTR</name>
<organism evidence="1 2">
    <name type="scientific">Bibersteinia trehalosi Y31</name>
    <dbReference type="NCBI Taxonomy" id="1261658"/>
    <lineage>
        <taxon>Bacteria</taxon>
        <taxon>Pseudomonadati</taxon>
        <taxon>Pseudomonadota</taxon>
        <taxon>Gammaproteobacteria</taxon>
        <taxon>Pasteurellales</taxon>
        <taxon>Pasteurellaceae</taxon>
        <taxon>Bibersteinia</taxon>
    </lineage>
</organism>
<protein>
    <submittedName>
        <fullName evidence="1">Uncharacterized protein</fullName>
    </submittedName>
</protein>